<dbReference type="Proteomes" id="UP000198287">
    <property type="component" value="Unassembled WGS sequence"/>
</dbReference>
<evidence type="ECO:0000313" key="3">
    <source>
        <dbReference type="Proteomes" id="UP000198287"/>
    </source>
</evidence>
<gene>
    <name evidence="2" type="ORF">Fcan01_27415</name>
</gene>
<feature type="compositionally biased region" description="Basic residues" evidence="1">
    <location>
        <begin position="133"/>
        <end position="149"/>
    </location>
</feature>
<evidence type="ECO:0000313" key="2">
    <source>
        <dbReference type="EMBL" id="OXA37771.1"/>
    </source>
</evidence>
<organism evidence="2 3">
    <name type="scientific">Folsomia candida</name>
    <name type="common">Springtail</name>
    <dbReference type="NCBI Taxonomy" id="158441"/>
    <lineage>
        <taxon>Eukaryota</taxon>
        <taxon>Metazoa</taxon>
        <taxon>Ecdysozoa</taxon>
        <taxon>Arthropoda</taxon>
        <taxon>Hexapoda</taxon>
        <taxon>Collembola</taxon>
        <taxon>Entomobryomorpha</taxon>
        <taxon>Isotomoidea</taxon>
        <taxon>Isotomidae</taxon>
        <taxon>Proisotominae</taxon>
        <taxon>Folsomia</taxon>
    </lineage>
</organism>
<accession>A0A226CZD9</accession>
<feature type="region of interest" description="Disordered" evidence="1">
    <location>
        <begin position="1"/>
        <end position="39"/>
    </location>
</feature>
<proteinExistence type="predicted"/>
<evidence type="ECO:0000256" key="1">
    <source>
        <dbReference type="SAM" id="MobiDB-lite"/>
    </source>
</evidence>
<sequence length="189" mass="20485">MGNLTRPRPHRPRPLGKCNEANDLTWPRPRRENSRPRPLNFDLGLTSKILDLSEASDLTGLDLAEEAPGLGLSISASASPLEPQTLARLASASPLKHVTSDLNGLYLAEKVPGLGLMISASASHLEPQTSVRGRGRGLRSQKMASKRPRPPITDARSPTYCWVHRPELGKAEEEEQHPEGSPASGRVAQ</sequence>
<protein>
    <submittedName>
        <fullName evidence="2">Uncharacterized protein</fullName>
    </submittedName>
</protein>
<keyword evidence="3" id="KW-1185">Reference proteome</keyword>
<dbReference type="AlphaFoldDB" id="A0A226CZD9"/>
<name>A0A226CZD9_FOLCA</name>
<feature type="region of interest" description="Disordered" evidence="1">
    <location>
        <begin position="125"/>
        <end position="189"/>
    </location>
</feature>
<reference evidence="2 3" key="1">
    <citation type="submission" date="2015-12" db="EMBL/GenBank/DDBJ databases">
        <title>The genome of Folsomia candida.</title>
        <authorList>
            <person name="Faddeeva A."/>
            <person name="Derks M.F."/>
            <person name="Anvar Y."/>
            <person name="Smit S."/>
            <person name="Van Straalen N."/>
            <person name="Roelofs D."/>
        </authorList>
    </citation>
    <scope>NUCLEOTIDE SEQUENCE [LARGE SCALE GENOMIC DNA]</scope>
    <source>
        <strain evidence="2 3">VU population</strain>
        <tissue evidence="2">Whole body</tissue>
    </source>
</reference>
<dbReference type="EMBL" id="LNIX01000052">
    <property type="protein sequence ID" value="OXA37771.1"/>
    <property type="molecule type" value="Genomic_DNA"/>
</dbReference>
<comment type="caution">
    <text evidence="2">The sequence shown here is derived from an EMBL/GenBank/DDBJ whole genome shotgun (WGS) entry which is preliminary data.</text>
</comment>